<comment type="catalytic activity">
    <reaction evidence="5">
        <text>alpha-D-glucose = beta-D-glucose</text>
        <dbReference type="Rhea" id="RHEA:10264"/>
        <dbReference type="ChEBI" id="CHEBI:15903"/>
        <dbReference type="ChEBI" id="CHEBI:17925"/>
        <dbReference type="EC" id="5.1.3.3"/>
    </reaction>
</comment>
<feature type="binding site" evidence="8">
    <location>
        <begin position="174"/>
        <end position="176"/>
    </location>
    <ligand>
        <name>beta-D-galactose</name>
        <dbReference type="ChEBI" id="CHEBI:27667"/>
    </ligand>
</feature>
<dbReference type="InterPro" id="IPR047215">
    <property type="entry name" value="Galactose_mutarotase-like"/>
</dbReference>
<evidence type="ECO:0000256" key="5">
    <source>
        <dbReference type="PIRNR" id="PIRNR005096"/>
    </source>
</evidence>
<accession>S0KHY3</accession>
<dbReference type="PATRIC" id="fig|1121865.3.peg.1378"/>
<dbReference type="CDD" id="cd09019">
    <property type="entry name" value="galactose_mutarotase_like"/>
    <property type="match status" value="1"/>
</dbReference>
<dbReference type="PANTHER" id="PTHR10091:SF0">
    <property type="entry name" value="GALACTOSE MUTAROTASE"/>
    <property type="match status" value="1"/>
</dbReference>
<dbReference type="GO" id="GO:0033499">
    <property type="term" value="P:galactose catabolic process via UDP-galactose, Leloir pathway"/>
    <property type="evidence" value="ECO:0007669"/>
    <property type="project" value="TreeGrafter"/>
</dbReference>
<dbReference type="GO" id="GO:0030246">
    <property type="term" value="F:carbohydrate binding"/>
    <property type="evidence" value="ECO:0007669"/>
    <property type="project" value="InterPro"/>
</dbReference>
<dbReference type="Proteomes" id="UP000014113">
    <property type="component" value="Unassembled WGS sequence"/>
</dbReference>
<evidence type="ECO:0000256" key="7">
    <source>
        <dbReference type="PIRSR" id="PIRSR005096-2"/>
    </source>
</evidence>
<dbReference type="GO" id="GO:0006006">
    <property type="term" value="P:glucose metabolic process"/>
    <property type="evidence" value="ECO:0007669"/>
    <property type="project" value="TreeGrafter"/>
</dbReference>
<organism evidence="9 10">
    <name type="scientific">Enterococcus columbae DSM 7374 = ATCC 51263</name>
    <dbReference type="NCBI Taxonomy" id="1121865"/>
    <lineage>
        <taxon>Bacteria</taxon>
        <taxon>Bacillati</taxon>
        <taxon>Bacillota</taxon>
        <taxon>Bacilli</taxon>
        <taxon>Lactobacillales</taxon>
        <taxon>Enterococcaceae</taxon>
        <taxon>Enterococcus</taxon>
    </lineage>
</organism>
<dbReference type="InterPro" id="IPR011013">
    <property type="entry name" value="Gal_mutarotase_sf_dom"/>
</dbReference>
<evidence type="ECO:0000256" key="1">
    <source>
        <dbReference type="ARBA" id="ARBA00005028"/>
    </source>
</evidence>
<sequence>MLSVVQAQDQHFETVYRLTNNNDLEVVLSPYGARLLAIKVPLTEGVRDIVASPVDLAGQKAARYFGATIGPVAGRISQSYFEIDGEKFVTETNNNEHTLHSGSNGFDNRVWLAETYEKDGEVGVIFSLTHEDGEDGFPGKVQAKVTYSLDNADNLTIRYDATTDKPTLYNPTNHGYYNLTGSESNPINSHFLQVNAKEVATTNPDVTTTGTKTAVEGTKFDFRELKTIGETQLDDPFMLTHEADFDLVLVSPDEKVRLQITTDAPGVVIYTTGTHEEGTLMKNGAMAVRGAIAIETQGIPGAEKFAQYGDITLRPEQAFHSATTYHIDYLQV</sequence>
<dbReference type="InterPro" id="IPR008183">
    <property type="entry name" value="Aldose_1/G6P_1-epimerase"/>
</dbReference>
<comment type="pathway">
    <text evidence="1 5">Carbohydrate metabolism; hexose metabolism.</text>
</comment>
<dbReference type="InterPro" id="IPR014718">
    <property type="entry name" value="GH-type_carb-bd"/>
</dbReference>
<feature type="active site" description="Proton acceptor" evidence="6">
    <location>
        <position position="295"/>
    </location>
</feature>
<dbReference type="InterPro" id="IPR015443">
    <property type="entry name" value="Aldose_1-epimerase"/>
</dbReference>
<protein>
    <recommendedName>
        <fullName evidence="5">Aldose 1-epimerase</fullName>
        <ecNumber evidence="5">5.1.3.3</ecNumber>
    </recommendedName>
</protein>
<keyword evidence="4 5" id="KW-0119">Carbohydrate metabolism</keyword>
<dbReference type="PIRSF" id="PIRSF005096">
    <property type="entry name" value="GALM"/>
    <property type="match status" value="1"/>
</dbReference>
<evidence type="ECO:0000256" key="3">
    <source>
        <dbReference type="ARBA" id="ARBA00023235"/>
    </source>
</evidence>
<evidence type="ECO:0000256" key="6">
    <source>
        <dbReference type="PIRSR" id="PIRSR005096-1"/>
    </source>
</evidence>
<comment type="similarity">
    <text evidence="2 5">Belongs to the aldose epimerase family.</text>
</comment>
<evidence type="ECO:0000313" key="10">
    <source>
        <dbReference type="Proteomes" id="UP000014113"/>
    </source>
</evidence>
<evidence type="ECO:0000313" key="9">
    <source>
        <dbReference type="EMBL" id="EOW80331.1"/>
    </source>
</evidence>
<feature type="active site" description="Proton donor" evidence="6">
    <location>
        <position position="174"/>
    </location>
</feature>
<dbReference type="eggNOG" id="COG2017">
    <property type="taxonomic scope" value="Bacteria"/>
</dbReference>
<dbReference type="Pfam" id="PF01263">
    <property type="entry name" value="Aldose_epim"/>
    <property type="match status" value="1"/>
</dbReference>
<evidence type="ECO:0000256" key="2">
    <source>
        <dbReference type="ARBA" id="ARBA00006206"/>
    </source>
</evidence>
<name>S0KHY3_9ENTE</name>
<evidence type="ECO:0000256" key="4">
    <source>
        <dbReference type="ARBA" id="ARBA00023277"/>
    </source>
</evidence>
<reference evidence="9 10" key="1">
    <citation type="submission" date="2013-03" db="EMBL/GenBank/DDBJ databases">
        <title>The Genome Sequence of Enterococcus columbae ATCC_51263 (PacBio/Illumina hybrid assembly).</title>
        <authorList>
            <consortium name="The Broad Institute Genomics Platform"/>
            <consortium name="The Broad Institute Genome Sequencing Center for Infectious Disease"/>
            <person name="Earl A."/>
            <person name="Russ C."/>
            <person name="Gilmore M."/>
            <person name="Surin D."/>
            <person name="Walker B."/>
            <person name="Young S."/>
            <person name="Zeng Q."/>
            <person name="Gargeya S."/>
            <person name="Fitzgerald M."/>
            <person name="Haas B."/>
            <person name="Abouelleil A."/>
            <person name="Allen A.W."/>
            <person name="Alvarado L."/>
            <person name="Arachchi H.M."/>
            <person name="Berlin A.M."/>
            <person name="Chapman S.B."/>
            <person name="Gainer-Dewar J."/>
            <person name="Goldberg J."/>
            <person name="Griggs A."/>
            <person name="Gujja S."/>
            <person name="Hansen M."/>
            <person name="Howarth C."/>
            <person name="Imamovic A."/>
            <person name="Ireland A."/>
            <person name="Larimer J."/>
            <person name="McCowan C."/>
            <person name="Murphy C."/>
            <person name="Pearson M."/>
            <person name="Poon T.W."/>
            <person name="Priest M."/>
            <person name="Roberts A."/>
            <person name="Saif S."/>
            <person name="Shea T."/>
            <person name="Sisk P."/>
            <person name="Sykes S."/>
            <person name="Wortman J."/>
            <person name="Nusbaum C."/>
            <person name="Birren B."/>
        </authorList>
    </citation>
    <scope>NUCLEOTIDE SEQUENCE [LARGE SCALE GENOMIC DNA]</scope>
    <source>
        <strain evidence="9 10">ATCC 51263</strain>
    </source>
</reference>
<keyword evidence="10" id="KW-1185">Reference proteome</keyword>
<comment type="caution">
    <text evidence="9">The sequence shown here is derived from an EMBL/GenBank/DDBJ whole genome shotgun (WGS) entry which is preliminary data.</text>
</comment>
<dbReference type="STRING" id="1121865.OMW_01417"/>
<dbReference type="EC" id="5.1.3.3" evidence="5"/>
<gene>
    <name evidence="9" type="ORF">I568_02031</name>
</gene>
<feature type="binding site" evidence="7">
    <location>
        <position position="234"/>
    </location>
    <ligand>
        <name>beta-D-galactose</name>
        <dbReference type="ChEBI" id="CHEBI:27667"/>
    </ligand>
</feature>
<dbReference type="GO" id="GO:0004034">
    <property type="term" value="F:aldose 1-epimerase activity"/>
    <property type="evidence" value="ECO:0007669"/>
    <property type="project" value="UniProtKB-EC"/>
</dbReference>
<dbReference type="EMBL" id="ASWJ01000009">
    <property type="protein sequence ID" value="EOW80331.1"/>
    <property type="molecule type" value="Genomic_DNA"/>
</dbReference>
<dbReference type="SUPFAM" id="SSF74650">
    <property type="entry name" value="Galactose mutarotase-like"/>
    <property type="match status" value="1"/>
</dbReference>
<proteinExistence type="inferred from homology"/>
<dbReference type="GO" id="GO:0005737">
    <property type="term" value="C:cytoplasm"/>
    <property type="evidence" value="ECO:0007669"/>
    <property type="project" value="TreeGrafter"/>
</dbReference>
<dbReference type="RefSeq" id="WP_016183557.1">
    <property type="nucleotide sequence ID" value="NZ_JXKI01000004.1"/>
</dbReference>
<evidence type="ECO:0000256" key="8">
    <source>
        <dbReference type="PIRSR" id="PIRSR005096-3"/>
    </source>
</evidence>
<keyword evidence="3 5" id="KW-0413">Isomerase</keyword>
<dbReference type="Gene3D" id="2.70.98.10">
    <property type="match status" value="1"/>
</dbReference>
<dbReference type="AlphaFoldDB" id="S0KHY3"/>
<dbReference type="PANTHER" id="PTHR10091">
    <property type="entry name" value="ALDOSE-1-EPIMERASE"/>
    <property type="match status" value="1"/>
</dbReference>
<dbReference type="UniPathway" id="UPA00242"/>
<dbReference type="OrthoDB" id="9779408at2"/>